<dbReference type="PANTHER" id="PTHR47722:SF1">
    <property type="entry name" value="F-BOX DOMAIN CONTAINING PROTEIN, EXPRESSED"/>
    <property type="match status" value="1"/>
</dbReference>
<dbReference type="EMBL" id="VEPZ02001034">
    <property type="protein sequence ID" value="KAE8699687.1"/>
    <property type="molecule type" value="Genomic_DNA"/>
</dbReference>
<reference evidence="1" key="1">
    <citation type="submission" date="2019-09" db="EMBL/GenBank/DDBJ databases">
        <title>Draft genome information of white flower Hibiscus syriacus.</title>
        <authorList>
            <person name="Kim Y.-M."/>
        </authorList>
    </citation>
    <scope>NUCLEOTIDE SEQUENCE [LARGE SCALE GENOMIC DNA]</scope>
    <source>
        <strain evidence="1">YM2019G1</strain>
    </source>
</reference>
<evidence type="ECO:0000313" key="2">
    <source>
        <dbReference type="Proteomes" id="UP000436088"/>
    </source>
</evidence>
<comment type="caution">
    <text evidence="1">The sequence shown here is derived from an EMBL/GenBank/DDBJ whole genome shotgun (WGS) entry which is preliminary data.</text>
</comment>
<keyword evidence="2" id="KW-1185">Reference proteome</keyword>
<protein>
    <submittedName>
        <fullName evidence="1">F-box protein</fullName>
    </submittedName>
</protein>
<dbReference type="AlphaFoldDB" id="A0A6A3A7E1"/>
<dbReference type="PANTHER" id="PTHR47722">
    <property type="entry name" value="EXPRESSED PROTEIN"/>
    <property type="match status" value="1"/>
</dbReference>
<dbReference type="InterPro" id="IPR044207">
    <property type="entry name" value="At5g39250-like"/>
</dbReference>
<proteinExistence type="predicted"/>
<gene>
    <name evidence="1" type="ORF">F3Y22_tig00110570pilonHSYRG00036</name>
</gene>
<dbReference type="Proteomes" id="UP000436088">
    <property type="component" value="Unassembled WGS sequence"/>
</dbReference>
<name>A0A6A3A7E1_HIBSY</name>
<accession>A0A6A3A7E1</accession>
<organism evidence="1 2">
    <name type="scientific">Hibiscus syriacus</name>
    <name type="common">Rose of Sharon</name>
    <dbReference type="NCBI Taxonomy" id="106335"/>
    <lineage>
        <taxon>Eukaryota</taxon>
        <taxon>Viridiplantae</taxon>
        <taxon>Streptophyta</taxon>
        <taxon>Embryophyta</taxon>
        <taxon>Tracheophyta</taxon>
        <taxon>Spermatophyta</taxon>
        <taxon>Magnoliopsida</taxon>
        <taxon>eudicotyledons</taxon>
        <taxon>Gunneridae</taxon>
        <taxon>Pentapetalae</taxon>
        <taxon>rosids</taxon>
        <taxon>malvids</taxon>
        <taxon>Malvales</taxon>
        <taxon>Malvaceae</taxon>
        <taxon>Malvoideae</taxon>
        <taxon>Hibiscus</taxon>
    </lineage>
</organism>
<evidence type="ECO:0000313" key="1">
    <source>
        <dbReference type="EMBL" id="KAE8699687.1"/>
    </source>
</evidence>
<sequence>MVVLQSIDVIGRVLKVVFSLLDGVDLAACMMVYELIFSEAVPGPALQRGIKTPPAGICDMLKFHLEDPEYKMTFPVDPRFTIPWSHTVSVSVLVGRKDPNKIACIIDKSLFDYIDRTASRAVAYDFLVFSPNYPFISGIRAWISLLFAEDGNDGVMDVLGIELDLCDAANSKEDVLWLLDMLDWN</sequence>